<protein>
    <submittedName>
        <fullName evidence="1">Uncharacterized protein</fullName>
    </submittedName>
</protein>
<sequence>MYCICLQISALLQKFKKKKKGCFVCISFLLKRVKTSVHFPPVNKRVETMPFSRYTVSPLYLRRVWILKSTLLNGRFKRKHSPCTNDAIERYLKNCVIDQHKIKRLRKIKK</sequence>
<name>A0A2D4PX09_MICSU</name>
<reference evidence="1" key="2">
    <citation type="submission" date="2017-11" db="EMBL/GenBank/DDBJ databases">
        <title>Coralsnake Venomics: Analyses of Venom Gland Transcriptomes and Proteomes of Six Brazilian Taxa.</title>
        <authorList>
            <person name="Aird S.D."/>
            <person name="Jorge da Silva N."/>
            <person name="Qiu L."/>
            <person name="Villar-Briones A."/>
            <person name="Aparecida-Saddi V."/>
            <person name="Campos-Telles M.P."/>
            <person name="Grau M."/>
            <person name="Mikheyev A.S."/>
        </authorList>
    </citation>
    <scope>NUCLEOTIDE SEQUENCE</scope>
    <source>
        <tissue evidence="1">Venom_gland</tissue>
    </source>
</reference>
<proteinExistence type="predicted"/>
<dbReference type="AlphaFoldDB" id="A0A2D4PX09"/>
<accession>A0A2D4PX09</accession>
<dbReference type="EMBL" id="IACN01106546">
    <property type="protein sequence ID" value="LAB62460.1"/>
    <property type="molecule type" value="Transcribed_RNA"/>
</dbReference>
<organism evidence="1">
    <name type="scientific">Micrurus surinamensis</name>
    <name type="common">Surinam coral snake</name>
    <dbReference type="NCBI Taxonomy" id="129470"/>
    <lineage>
        <taxon>Eukaryota</taxon>
        <taxon>Metazoa</taxon>
        <taxon>Chordata</taxon>
        <taxon>Craniata</taxon>
        <taxon>Vertebrata</taxon>
        <taxon>Euteleostomi</taxon>
        <taxon>Lepidosauria</taxon>
        <taxon>Squamata</taxon>
        <taxon>Bifurcata</taxon>
        <taxon>Unidentata</taxon>
        <taxon>Episquamata</taxon>
        <taxon>Toxicofera</taxon>
        <taxon>Serpentes</taxon>
        <taxon>Colubroidea</taxon>
        <taxon>Elapidae</taxon>
        <taxon>Elapinae</taxon>
        <taxon>Micrurus</taxon>
    </lineage>
</organism>
<reference evidence="1" key="1">
    <citation type="submission" date="2017-07" db="EMBL/GenBank/DDBJ databases">
        <authorList>
            <person name="Mikheyev A."/>
            <person name="Grau M."/>
        </authorList>
    </citation>
    <scope>NUCLEOTIDE SEQUENCE</scope>
    <source>
        <tissue evidence="1">Venom_gland</tissue>
    </source>
</reference>
<evidence type="ECO:0000313" key="1">
    <source>
        <dbReference type="EMBL" id="LAB62460.1"/>
    </source>
</evidence>